<gene>
    <name evidence="3" type="ordered locus">Sinac_3937</name>
</gene>
<dbReference type="STRING" id="886293.Sinac_3937"/>
<name>L0DH34_SINAD</name>
<sequence>MNPTSNETLSTFSESCGAGALQLNVLAGEGSPGTQRSFDQPFLVVGRSPDADLRIDSDQVSARHCYLQVIGGRLVSIDLDGQGGVLIDGTPQRFGWVTPVTQLQIGPAVFRVQGEGEGGEPRLHPLSTLYARTLPTTALEIDGVVGQTYGWRMSRALALIGRSTACQVRLMNPSISNFHAALVRTPSGVWIVDLLSREGLEVDGAYVRAARLEEGSACRLGTFTLRFCRGTLAPTPPRRSEVSRLLSAPASSAPQAANSAERSVLLAAPTTAETLFSLAATRSSNPAGGESTLRPTWNPLEPALDAPQQSIMMLLAQMLGTMHRDHMDLVKDELVEIRRLAEEMHALRVEIGQRPATEPAAPVPPEVTAAPAKGPVVEPVAIGPAAPADAARVAGNAGPGPGPGAGANRGEEAASVPRDPRECLAIASRFLASYERKQEGHWSRILRVLTGASRNQDPGRGPLEQAPLG</sequence>
<dbReference type="Proteomes" id="UP000010798">
    <property type="component" value="Chromosome"/>
</dbReference>
<evidence type="ECO:0000313" key="3">
    <source>
        <dbReference type="EMBL" id="AGA28165.1"/>
    </source>
</evidence>
<dbReference type="SMART" id="SM00240">
    <property type="entry name" value="FHA"/>
    <property type="match status" value="2"/>
</dbReference>
<proteinExistence type="predicted"/>
<dbReference type="Gene3D" id="2.60.200.20">
    <property type="match status" value="2"/>
</dbReference>
<feature type="domain" description="FHA" evidence="2">
    <location>
        <begin position="43"/>
        <end position="92"/>
    </location>
</feature>
<reference evidence="3 4" key="1">
    <citation type="submission" date="2012-02" db="EMBL/GenBank/DDBJ databases">
        <title>Complete sequence of chromosome of Singulisphaera acidiphila DSM 18658.</title>
        <authorList>
            <consortium name="US DOE Joint Genome Institute (JGI-PGF)"/>
            <person name="Lucas S."/>
            <person name="Copeland A."/>
            <person name="Lapidus A."/>
            <person name="Glavina del Rio T."/>
            <person name="Dalin E."/>
            <person name="Tice H."/>
            <person name="Bruce D."/>
            <person name="Goodwin L."/>
            <person name="Pitluck S."/>
            <person name="Peters L."/>
            <person name="Ovchinnikova G."/>
            <person name="Chertkov O."/>
            <person name="Kyrpides N."/>
            <person name="Mavromatis K."/>
            <person name="Ivanova N."/>
            <person name="Brettin T."/>
            <person name="Detter J.C."/>
            <person name="Han C."/>
            <person name="Larimer F."/>
            <person name="Land M."/>
            <person name="Hauser L."/>
            <person name="Markowitz V."/>
            <person name="Cheng J.-F."/>
            <person name="Hugenholtz P."/>
            <person name="Woyke T."/>
            <person name="Wu D."/>
            <person name="Tindall B."/>
            <person name="Pomrenke H."/>
            <person name="Brambilla E."/>
            <person name="Klenk H.-P."/>
            <person name="Eisen J.A."/>
        </authorList>
    </citation>
    <scope>NUCLEOTIDE SEQUENCE [LARGE SCALE GENOMIC DNA]</scope>
    <source>
        <strain evidence="4">ATCC BAA-1392 / DSM 18658 / VKM B-2454 / MOB10</strain>
    </source>
</reference>
<dbReference type="SUPFAM" id="SSF49879">
    <property type="entry name" value="SMAD/FHA domain"/>
    <property type="match status" value="2"/>
</dbReference>
<evidence type="ECO:0000256" key="1">
    <source>
        <dbReference type="SAM" id="MobiDB-lite"/>
    </source>
</evidence>
<dbReference type="HOGENOM" id="CLU_582527_0_0_0"/>
<dbReference type="RefSeq" id="WP_015247297.1">
    <property type="nucleotide sequence ID" value="NC_019892.1"/>
</dbReference>
<dbReference type="PROSITE" id="PS50006">
    <property type="entry name" value="FHA_DOMAIN"/>
    <property type="match status" value="2"/>
</dbReference>
<feature type="domain" description="FHA" evidence="2">
    <location>
        <begin position="158"/>
        <end position="207"/>
    </location>
</feature>
<evidence type="ECO:0000313" key="4">
    <source>
        <dbReference type="Proteomes" id="UP000010798"/>
    </source>
</evidence>
<dbReference type="EMBL" id="CP003364">
    <property type="protein sequence ID" value="AGA28165.1"/>
    <property type="molecule type" value="Genomic_DNA"/>
</dbReference>
<dbReference type="InterPro" id="IPR008984">
    <property type="entry name" value="SMAD_FHA_dom_sf"/>
</dbReference>
<dbReference type="Pfam" id="PF00498">
    <property type="entry name" value="FHA"/>
    <property type="match status" value="2"/>
</dbReference>
<dbReference type="KEGG" id="saci:Sinac_3937"/>
<dbReference type="InterPro" id="IPR000253">
    <property type="entry name" value="FHA_dom"/>
</dbReference>
<feature type="compositionally biased region" description="Gly residues" evidence="1">
    <location>
        <begin position="397"/>
        <end position="407"/>
    </location>
</feature>
<protein>
    <submittedName>
        <fullName evidence="3">FHA domain-containing protein</fullName>
    </submittedName>
</protein>
<feature type="region of interest" description="Disordered" evidence="1">
    <location>
        <begin position="391"/>
        <end position="418"/>
    </location>
</feature>
<keyword evidence="4" id="KW-1185">Reference proteome</keyword>
<dbReference type="CDD" id="cd00060">
    <property type="entry name" value="FHA"/>
    <property type="match status" value="2"/>
</dbReference>
<dbReference type="eggNOG" id="COG1716">
    <property type="taxonomic scope" value="Bacteria"/>
</dbReference>
<organism evidence="3 4">
    <name type="scientific">Singulisphaera acidiphila (strain ATCC BAA-1392 / DSM 18658 / VKM B-2454 / MOB10)</name>
    <dbReference type="NCBI Taxonomy" id="886293"/>
    <lineage>
        <taxon>Bacteria</taxon>
        <taxon>Pseudomonadati</taxon>
        <taxon>Planctomycetota</taxon>
        <taxon>Planctomycetia</taxon>
        <taxon>Isosphaerales</taxon>
        <taxon>Isosphaeraceae</taxon>
        <taxon>Singulisphaera</taxon>
    </lineage>
</organism>
<evidence type="ECO:0000259" key="2">
    <source>
        <dbReference type="PROSITE" id="PS50006"/>
    </source>
</evidence>
<feature type="region of interest" description="Disordered" evidence="1">
    <location>
        <begin position="449"/>
        <end position="469"/>
    </location>
</feature>
<accession>L0DH34</accession>
<feature type="region of interest" description="Disordered" evidence="1">
    <location>
        <begin position="280"/>
        <end position="302"/>
    </location>
</feature>
<dbReference type="AlphaFoldDB" id="L0DH34"/>